<comment type="caution">
    <text evidence="2">The sequence shown here is derived from an EMBL/GenBank/DDBJ whole genome shotgun (WGS) entry which is preliminary data.</text>
</comment>
<evidence type="ECO:0000313" key="2">
    <source>
        <dbReference type="EMBL" id="KAK2031551.1"/>
    </source>
</evidence>
<dbReference type="Proteomes" id="UP001232148">
    <property type="component" value="Unassembled WGS sequence"/>
</dbReference>
<keyword evidence="1" id="KW-0472">Membrane</keyword>
<accession>A0AAD9HNV1</accession>
<feature type="transmembrane region" description="Helical" evidence="1">
    <location>
        <begin position="20"/>
        <end position="41"/>
    </location>
</feature>
<keyword evidence="1" id="KW-1133">Transmembrane helix</keyword>
<organism evidence="2 3">
    <name type="scientific">Colletotrichum zoysiae</name>
    <dbReference type="NCBI Taxonomy" id="1216348"/>
    <lineage>
        <taxon>Eukaryota</taxon>
        <taxon>Fungi</taxon>
        <taxon>Dikarya</taxon>
        <taxon>Ascomycota</taxon>
        <taxon>Pezizomycotina</taxon>
        <taxon>Sordariomycetes</taxon>
        <taxon>Hypocreomycetidae</taxon>
        <taxon>Glomerellales</taxon>
        <taxon>Glomerellaceae</taxon>
        <taxon>Colletotrichum</taxon>
        <taxon>Colletotrichum graminicola species complex</taxon>
    </lineage>
</organism>
<keyword evidence="3" id="KW-1185">Reference proteome</keyword>
<sequence>MPSLDSLFPLTRRTLQPVWFSITKSSGFFLAGAWEGGYVICAMPKGEALEWMAYLLQIITILTLIYSGSALPLQLASSQYPVH</sequence>
<protein>
    <submittedName>
        <fullName evidence="2">Uncharacterized protein</fullName>
    </submittedName>
</protein>
<feature type="transmembrane region" description="Helical" evidence="1">
    <location>
        <begin position="53"/>
        <end position="73"/>
    </location>
</feature>
<keyword evidence="1" id="KW-0812">Transmembrane</keyword>
<evidence type="ECO:0000256" key="1">
    <source>
        <dbReference type="SAM" id="Phobius"/>
    </source>
</evidence>
<evidence type="ECO:0000313" key="3">
    <source>
        <dbReference type="Proteomes" id="UP001232148"/>
    </source>
</evidence>
<reference evidence="2" key="1">
    <citation type="submission" date="2021-06" db="EMBL/GenBank/DDBJ databases">
        <title>Comparative genomics, transcriptomics and evolutionary studies reveal genomic signatures of adaptation to plant cell wall in hemibiotrophic fungi.</title>
        <authorList>
            <consortium name="DOE Joint Genome Institute"/>
            <person name="Baroncelli R."/>
            <person name="Diaz J.F."/>
            <person name="Benocci T."/>
            <person name="Peng M."/>
            <person name="Battaglia E."/>
            <person name="Haridas S."/>
            <person name="Andreopoulos W."/>
            <person name="Labutti K."/>
            <person name="Pangilinan J."/>
            <person name="Floch G.L."/>
            <person name="Makela M.R."/>
            <person name="Henrissat B."/>
            <person name="Grigoriev I.V."/>
            <person name="Crouch J.A."/>
            <person name="De Vries R.P."/>
            <person name="Sukno S.A."/>
            <person name="Thon M.R."/>
        </authorList>
    </citation>
    <scope>NUCLEOTIDE SEQUENCE</scope>
    <source>
        <strain evidence="2">MAFF235873</strain>
    </source>
</reference>
<name>A0AAD9HNV1_9PEZI</name>
<dbReference type="AlphaFoldDB" id="A0AAD9HNV1"/>
<gene>
    <name evidence="2" type="ORF">LX32DRAFT_267616</name>
</gene>
<proteinExistence type="predicted"/>
<dbReference type="EMBL" id="MU842839">
    <property type="protein sequence ID" value="KAK2031551.1"/>
    <property type="molecule type" value="Genomic_DNA"/>
</dbReference>